<dbReference type="EMBL" id="CP018800">
    <property type="protein sequence ID" value="ATX81383.1"/>
    <property type="molecule type" value="Genomic_DNA"/>
</dbReference>
<organism evidence="2 3">
    <name type="scientific">Mariprofundus ferrinatatus</name>
    <dbReference type="NCBI Taxonomy" id="1921087"/>
    <lineage>
        <taxon>Bacteria</taxon>
        <taxon>Pseudomonadati</taxon>
        <taxon>Pseudomonadota</taxon>
        <taxon>Candidatius Mariprofundia</taxon>
        <taxon>Mariprofundales</taxon>
        <taxon>Mariprofundaceae</taxon>
        <taxon>Mariprofundus</taxon>
    </lineage>
</organism>
<dbReference type="RefSeq" id="WP_100264855.1">
    <property type="nucleotide sequence ID" value="NZ_CP018800.1"/>
</dbReference>
<evidence type="ECO:0000259" key="1">
    <source>
        <dbReference type="Pfam" id="PF05618"/>
    </source>
</evidence>
<gene>
    <name evidence="2" type="ORF">Ga0123462_0509</name>
</gene>
<name>A0A2K8L2A3_9PROT</name>
<accession>A0A2K8L2A3</accession>
<dbReference type="OrthoDB" id="9782977at2"/>
<dbReference type="InterPro" id="IPR021109">
    <property type="entry name" value="Peptidase_aspartic_dom_sf"/>
</dbReference>
<evidence type="ECO:0000313" key="2">
    <source>
        <dbReference type="EMBL" id="ATX81383.1"/>
    </source>
</evidence>
<feature type="domain" description="Retropepsin-like aspartic endopeptidase" evidence="1">
    <location>
        <begin position="6"/>
        <end position="140"/>
    </location>
</feature>
<dbReference type="SUPFAM" id="SSF50630">
    <property type="entry name" value="Acid proteases"/>
    <property type="match status" value="1"/>
</dbReference>
<proteinExistence type="predicted"/>
<reference evidence="2 3" key="1">
    <citation type="submission" date="2016-12" db="EMBL/GenBank/DDBJ databases">
        <title>Isolation and genomic insights into novel planktonic Zetaproteobacteria from stratified waters of the Chesapeake Bay.</title>
        <authorList>
            <person name="McAllister S.M."/>
            <person name="Kato S."/>
            <person name="Chan C.S."/>
            <person name="Chiu B.K."/>
            <person name="Field E.K."/>
        </authorList>
    </citation>
    <scope>NUCLEOTIDE SEQUENCE [LARGE SCALE GENOMIC DNA]</scope>
    <source>
        <strain evidence="2 3">CP-8</strain>
    </source>
</reference>
<dbReference type="AlphaFoldDB" id="A0A2K8L2A3"/>
<dbReference type="Pfam" id="PF05618">
    <property type="entry name" value="Zn_protease"/>
    <property type="match status" value="1"/>
</dbReference>
<dbReference type="Proteomes" id="UP000231637">
    <property type="component" value="Chromosome"/>
</dbReference>
<dbReference type="PANTHER" id="PTHR38037">
    <property type="entry name" value="ZN_PROTEASE DOMAIN-CONTAINING PROTEIN"/>
    <property type="match status" value="1"/>
</dbReference>
<dbReference type="PANTHER" id="PTHR38037:SF1">
    <property type="entry name" value="ATP-DEPENDENT ZINC PROTEASE DOMAIN-CONTAINING PROTEIN-RELATED"/>
    <property type="match status" value="1"/>
</dbReference>
<protein>
    <recommendedName>
        <fullName evidence="1">Retropepsin-like aspartic endopeptidase domain-containing protein</fullName>
    </recommendedName>
</protein>
<evidence type="ECO:0000313" key="3">
    <source>
        <dbReference type="Proteomes" id="UP000231637"/>
    </source>
</evidence>
<sequence>MDKITLGWREWGSLPELGIDAIKMKVDTGARTSALHTFELERFEKRGVAYVRFSIHPFQHDASVVKKCTAPLLDERNVTDSGGHRELRPVISTTLQLGDCKKTVEITLTNRENMKFRMLLGRTAMHGTFTVDPQESYLLGKPKS</sequence>
<dbReference type="Gene3D" id="2.40.70.10">
    <property type="entry name" value="Acid Proteases"/>
    <property type="match status" value="1"/>
</dbReference>
<dbReference type="KEGG" id="mfn:Ga0123462_0509"/>
<keyword evidence="3" id="KW-1185">Reference proteome</keyword>
<dbReference type="InterPro" id="IPR008503">
    <property type="entry name" value="Asp_endopeptidase"/>
</dbReference>